<evidence type="ECO:0000259" key="4">
    <source>
        <dbReference type="PROSITE" id="PS50931"/>
    </source>
</evidence>
<keyword evidence="1" id="KW-0805">Transcription regulation</keyword>
<evidence type="ECO:0000256" key="2">
    <source>
        <dbReference type="ARBA" id="ARBA00023125"/>
    </source>
</evidence>
<dbReference type="PANTHER" id="PTHR30118">
    <property type="entry name" value="HTH-TYPE TRANSCRIPTIONAL REGULATOR LEUO-RELATED"/>
    <property type="match status" value="1"/>
</dbReference>
<protein>
    <submittedName>
        <fullName evidence="5">LysR family transcriptional regulator</fullName>
    </submittedName>
</protein>
<dbReference type="PANTHER" id="PTHR30118:SF15">
    <property type="entry name" value="TRANSCRIPTIONAL REGULATORY PROTEIN"/>
    <property type="match status" value="1"/>
</dbReference>
<dbReference type="Pfam" id="PF00126">
    <property type="entry name" value="HTH_1"/>
    <property type="match status" value="1"/>
</dbReference>
<sequence>MRSFDDDPIAELRGVDLNLLVVFAVLFEEGSVTRTAARLHMSQAAVSASLARLRKLFGDQLFVRAPGGVAPTAKAKNLESVVRSGLDRVHAAVVGERTFDPARDAAVFRLAMSDDLEALLLPPLIGHLTRTSPRSSAFCIH</sequence>
<dbReference type="PROSITE" id="PS50931">
    <property type="entry name" value="HTH_LYSR"/>
    <property type="match status" value="1"/>
</dbReference>
<dbReference type="Gene3D" id="1.10.10.10">
    <property type="entry name" value="Winged helix-like DNA-binding domain superfamily/Winged helix DNA-binding domain"/>
    <property type="match status" value="1"/>
</dbReference>
<keyword evidence="2" id="KW-0238">DNA-binding</keyword>
<reference evidence="5 6" key="1">
    <citation type="submission" date="2018-07" db="EMBL/GenBank/DDBJ databases">
        <title>Genome sequence of Rhodococcus rhodnii ATCC 35071 from Rhodnius prolixus.</title>
        <authorList>
            <person name="Patel V."/>
            <person name="Vogel K.J."/>
        </authorList>
    </citation>
    <scope>NUCLEOTIDE SEQUENCE [LARGE SCALE GENOMIC DNA]</scope>
    <source>
        <strain evidence="5 6">ATCC 35071</strain>
    </source>
</reference>
<name>A0A6P2C9I8_9NOCA</name>
<evidence type="ECO:0000256" key="3">
    <source>
        <dbReference type="ARBA" id="ARBA00023163"/>
    </source>
</evidence>
<keyword evidence="3" id="KW-0804">Transcription</keyword>
<dbReference type="InterPro" id="IPR036388">
    <property type="entry name" value="WH-like_DNA-bd_sf"/>
</dbReference>
<evidence type="ECO:0000313" key="6">
    <source>
        <dbReference type="Proteomes" id="UP000471120"/>
    </source>
</evidence>
<dbReference type="Gene3D" id="3.40.190.10">
    <property type="entry name" value="Periplasmic binding protein-like II"/>
    <property type="match status" value="1"/>
</dbReference>
<dbReference type="InterPro" id="IPR050389">
    <property type="entry name" value="LysR-type_TF"/>
</dbReference>
<comment type="caution">
    <text evidence="5">The sequence shown here is derived from an EMBL/GenBank/DDBJ whole genome shotgun (WGS) entry which is preliminary data.</text>
</comment>
<dbReference type="AlphaFoldDB" id="A0A6P2C9I8"/>
<organism evidence="5 6">
    <name type="scientific">Rhodococcus rhodnii</name>
    <dbReference type="NCBI Taxonomy" id="38312"/>
    <lineage>
        <taxon>Bacteria</taxon>
        <taxon>Bacillati</taxon>
        <taxon>Actinomycetota</taxon>
        <taxon>Actinomycetes</taxon>
        <taxon>Mycobacteriales</taxon>
        <taxon>Nocardiaceae</taxon>
        <taxon>Rhodococcus</taxon>
    </lineage>
</organism>
<dbReference type="InterPro" id="IPR036390">
    <property type="entry name" value="WH_DNA-bd_sf"/>
</dbReference>
<dbReference type="GO" id="GO:0003677">
    <property type="term" value="F:DNA binding"/>
    <property type="evidence" value="ECO:0007669"/>
    <property type="project" value="UniProtKB-KW"/>
</dbReference>
<dbReference type="GO" id="GO:0003700">
    <property type="term" value="F:DNA-binding transcription factor activity"/>
    <property type="evidence" value="ECO:0007669"/>
    <property type="project" value="InterPro"/>
</dbReference>
<dbReference type="RefSeq" id="WP_010840339.1">
    <property type="nucleotide sequence ID" value="NZ_QRCM01000001.1"/>
</dbReference>
<accession>A0A6P2C9I8</accession>
<dbReference type="SUPFAM" id="SSF46785">
    <property type="entry name" value="Winged helix' DNA-binding domain"/>
    <property type="match status" value="1"/>
</dbReference>
<feature type="domain" description="HTH lysR-type" evidence="4">
    <location>
        <begin position="15"/>
        <end position="72"/>
    </location>
</feature>
<dbReference type="Proteomes" id="UP000471120">
    <property type="component" value="Unassembled WGS sequence"/>
</dbReference>
<dbReference type="PRINTS" id="PR00039">
    <property type="entry name" value="HTHLYSR"/>
</dbReference>
<proteinExistence type="predicted"/>
<evidence type="ECO:0000313" key="5">
    <source>
        <dbReference type="EMBL" id="TXG89205.1"/>
    </source>
</evidence>
<dbReference type="InterPro" id="IPR000847">
    <property type="entry name" value="LysR_HTH_N"/>
</dbReference>
<evidence type="ECO:0000256" key="1">
    <source>
        <dbReference type="ARBA" id="ARBA00023015"/>
    </source>
</evidence>
<dbReference type="EMBL" id="QRCM01000001">
    <property type="protein sequence ID" value="TXG89205.1"/>
    <property type="molecule type" value="Genomic_DNA"/>
</dbReference>
<gene>
    <name evidence="5" type="ORF">DW322_01785</name>
</gene>